<accession>A0A081NJ15</accession>
<dbReference type="InterPro" id="IPR002921">
    <property type="entry name" value="Fungal_lipase-type"/>
</dbReference>
<feature type="domain" description="Fungal lipase-type" evidence="1">
    <location>
        <begin position="84"/>
        <end position="211"/>
    </location>
</feature>
<dbReference type="Proteomes" id="UP000028073">
    <property type="component" value="Unassembled WGS sequence"/>
</dbReference>
<comment type="caution">
    <text evidence="2">The sequence shown here is derived from an EMBL/GenBank/DDBJ whole genome shotgun (WGS) entry which is preliminary data.</text>
</comment>
<dbReference type="STRING" id="1137799.GZ78_13175"/>
<reference evidence="2 3" key="1">
    <citation type="submission" date="2014-06" db="EMBL/GenBank/DDBJ databases">
        <title>Whole Genome Sequences of Three Symbiotic Endozoicomonas Bacteria.</title>
        <authorList>
            <person name="Neave M.J."/>
            <person name="Apprill A."/>
            <person name="Voolstra C.R."/>
        </authorList>
    </citation>
    <scope>NUCLEOTIDE SEQUENCE [LARGE SCALE GENOMIC DNA]</scope>
    <source>
        <strain evidence="2 3">DSM 25634</strain>
    </source>
</reference>
<dbReference type="EMBL" id="JOKH01000002">
    <property type="protein sequence ID" value="KEQ18438.1"/>
    <property type="molecule type" value="Genomic_DNA"/>
</dbReference>
<dbReference type="Pfam" id="PF01764">
    <property type="entry name" value="Lipase_3"/>
    <property type="match status" value="1"/>
</dbReference>
<evidence type="ECO:0000259" key="1">
    <source>
        <dbReference type="Pfam" id="PF01764"/>
    </source>
</evidence>
<organism evidence="2 3">
    <name type="scientific">Endozoicomonas numazuensis</name>
    <dbReference type="NCBI Taxonomy" id="1137799"/>
    <lineage>
        <taxon>Bacteria</taxon>
        <taxon>Pseudomonadati</taxon>
        <taxon>Pseudomonadota</taxon>
        <taxon>Gammaproteobacteria</taxon>
        <taxon>Oceanospirillales</taxon>
        <taxon>Endozoicomonadaceae</taxon>
        <taxon>Endozoicomonas</taxon>
    </lineage>
</organism>
<proteinExistence type="predicted"/>
<gene>
    <name evidence="2" type="ORF">GZ78_13175</name>
</gene>
<dbReference type="CDD" id="cd00519">
    <property type="entry name" value="Lipase_3"/>
    <property type="match status" value="1"/>
</dbReference>
<evidence type="ECO:0000313" key="2">
    <source>
        <dbReference type="EMBL" id="KEQ18438.1"/>
    </source>
</evidence>
<keyword evidence="3" id="KW-1185">Reference proteome</keyword>
<protein>
    <recommendedName>
        <fullName evidence="1">Fungal lipase-type domain-containing protein</fullName>
    </recommendedName>
</protein>
<sequence>MKNVNNRAKEPRLAAKIASDVYLLTKLPTIEAACEELNRSFHGDLTFSESNLLKGKTGGPGYVKVRTAFGFVLEGKKQLEGHTFVVFRGTEYLADWLSNGNITVGSSNHGKSVHQGFMKAFQSMLPQLRDYTVKLSNGSQVHCIGHSLGGALATIAAEWLAIEKGIRAKLYTFGSPRVGLDDFARGTTKRLGSENILRVWHKTDIVPCIPIWPFVHTPDSGRDYFLPSPGFFPGKKWHSMDNYIRSVGKKSWQTIYALREPQPTESDIQRWLADSKILSGTLPAIKWLQSALAYVVGKCLSAIGSTYQLLQSSHSTLMDSLAWILSRGVSLTEKLSGWVVHLMRKIAEFLGMHRHVKTEKPEKQVIRYLLERLSEKVNQMAKNVLSQTLADGRAI</sequence>
<dbReference type="InterPro" id="IPR051218">
    <property type="entry name" value="Sec_MonoDiacylglyc_Lipase"/>
</dbReference>
<dbReference type="PANTHER" id="PTHR45856:SF25">
    <property type="entry name" value="FUNGAL LIPASE-LIKE DOMAIN-CONTAINING PROTEIN"/>
    <property type="match status" value="1"/>
</dbReference>
<dbReference type="PANTHER" id="PTHR45856">
    <property type="entry name" value="ALPHA/BETA-HYDROLASES SUPERFAMILY PROTEIN"/>
    <property type="match status" value="1"/>
</dbReference>
<name>A0A081NJ15_9GAMM</name>
<dbReference type="InterPro" id="IPR029058">
    <property type="entry name" value="AB_hydrolase_fold"/>
</dbReference>
<dbReference type="GO" id="GO:0006629">
    <property type="term" value="P:lipid metabolic process"/>
    <property type="evidence" value="ECO:0007669"/>
    <property type="project" value="InterPro"/>
</dbReference>
<dbReference type="SUPFAM" id="SSF53474">
    <property type="entry name" value="alpha/beta-Hydrolases"/>
    <property type="match status" value="1"/>
</dbReference>
<dbReference type="eggNOG" id="COG3675">
    <property type="taxonomic scope" value="Bacteria"/>
</dbReference>
<dbReference type="AlphaFoldDB" id="A0A081NJ15"/>
<evidence type="ECO:0000313" key="3">
    <source>
        <dbReference type="Proteomes" id="UP000028073"/>
    </source>
</evidence>
<dbReference type="Gene3D" id="3.40.50.1820">
    <property type="entry name" value="alpha/beta hydrolase"/>
    <property type="match status" value="1"/>
</dbReference>